<comment type="catalytic activity">
    <reaction evidence="7 8">
        <text>tRNA(Arg) + L-arginine + ATP = L-arginyl-tRNA(Arg) + AMP + diphosphate</text>
        <dbReference type="Rhea" id="RHEA:20301"/>
        <dbReference type="Rhea" id="RHEA-COMP:9658"/>
        <dbReference type="Rhea" id="RHEA-COMP:9673"/>
        <dbReference type="ChEBI" id="CHEBI:30616"/>
        <dbReference type="ChEBI" id="CHEBI:32682"/>
        <dbReference type="ChEBI" id="CHEBI:33019"/>
        <dbReference type="ChEBI" id="CHEBI:78442"/>
        <dbReference type="ChEBI" id="CHEBI:78513"/>
        <dbReference type="ChEBI" id="CHEBI:456215"/>
        <dbReference type="EC" id="6.1.1.19"/>
    </reaction>
</comment>
<dbReference type="PRINTS" id="PR01038">
    <property type="entry name" value="TRNASYNTHARG"/>
</dbReference>
<comment type="caution">
    <text evidence="8">Lacks conserved residue(s) required for the propagation of feature annotation.</text>
</comment>
<dbReference type="SUPFAM" id="SSF52374">
    <property type="entry name" value="Nucleotidylyl transferase"/>
    <property type="match status" value="1"/>
</dbReference>
<dbReference type="InterPro" id="IPR014729">
    <property type="entry name" value="Rossmann-like_a/b/a_fold"/>
</dbReference>
<dbReference type="InterPro" id="IPR035684">
    <property type="entry name" value="ArgRS_core"/>
</dbReference>
<name>A0A420ZDA4_UNCK3</name>
<keyword evidence="4 8" id="KW-0067">ATP-binding</keyword>
<accession>A0A420ZDA4</accession>
<keyword evidence="5 8" id="KW-0648">Protein biosynthesis</keyword>
<evidence type="ECO:0000259" key="10">
    <source>
        <dbReference type="SMART" id="SM00836"/>
    </source>
</evidence>
<evidence type="ECO:0000256" key="4">
    <source>
        <dbReference type="ARBA" id="ARBA00022840"/>
    </source>
</evidence>
<dbReference type="PANTHER" id="PTHR11956:SF5">
    <property type="entry name" value="ARGININE--TRNA LIGASE, CYTOPLASMIC"/>
    <property type="match status" value="1"/>
</dbReference>
<gene>
    <name evidence="8 12" type="primary">argS</name>
    <name evidence="12" type="ORF">DRH29_01615</name>
</gene>
<dbReference type="Gene3D" id="3.30.1360.70">
    <property type="entry name" value="Arginyl tRNA synthetase N-terminal domain"/>
    <property type="match status" value="1"/>
</dbReference>
<keyword evidence="3 8" id="KW-0547">Nucleotide-binding</keyword>
<feature type="domain" description="DALR anticodon binding" evidence="10">
    <location>
        <begin position="475"/>
        <end position="588"/>
    </location>
</feature>
<evidence type="ECO:0000256" key="6">
    <source>
        <dbReference type="ARBA" id="ARBA00023146"/>
    </source>
</evidence>
<evidence type="ECO:0000256" key="5">
    <source>
        <dbReference type="ARBA" id="ARBA00022917"/>
    </source>
</evidence>
<dbReference type="Pfam" id="PF05746">
    <property type="entry name" value="DALR_1"/>
    <property type="match status" value="1"/>
</dbReference>
<evidence type="ECO:0000259" key="11">
    <source>
        <dbReference type="SMART" id="SM01016"/>
    </source>
</evidence>
<dbReference type="SUPFAM" id="SSF55190">
    <property type="entry name" value="Arginyl-tRNA synthetase (ArgRS), N-terminal 'additional' domain"/>
    <property type="match status" value="1"/>
</dbReference>
<dbReference type="HAMAP" id="MF_00123">
    <property type="entry name" value="Arg_tRNA_synth"/>
    <property type="match status" value="1"/>
</dbReference>
<comment type="caution">
    <text evidence="12">The sequence shown here is derived from an EMBL/GenBank/DDBJ whole genome shotgun (WGS) entry which is preliminary data.</text>
</comment>
<dbReference type="AlphaFoldDB" id="A0A420ZDA4"/>
<dbReference type="GO" id="GO:0005737">
    <property type="term" value="C:cytoplasm"/>
    <property type="evidence" value="ECO:0007669"/>
    <property type="project" value="UniProtKB-SubCell"/>
</dbReference>
<keyword evidence="2 8" id="KW-0436">Ligase</keyword>
<dbReference type="InterPro" id="IPR008909">
    <property type="entry name" value="DALR_anticod-bd"/>
</dbReference>
<dbReference type="GO" id="GO:0005524">
    <property type="term" value="F:ATP binding"/>
    <property type="evidence" value="ECO:0007669"/>
    <property type="project" value="UniProtKB-UniRule"/>
</dbReference>
<protein>
    <recommendedName>
        <fullName evidence="8">Arginine--tRNA ligase</fullName>
        <ecNumber evidence="8">6.1.1.19</ecNumber>
    </recommendedName>
    <alternativeName>
        <fullName evidence="8">Arginyl-tRNA synthetase</fullName>
        <shortName evidence="8">ArgRS</shortName>
    </alternativeName>
</protein>
<keyword evidence="8" id="KW-0963">Cytoplasm</keyword>
<dbReference type="EC" id="6.1.1.19" evidence="8"/>
<reference evidence="12 13" key="1">
    <citation type="submission" date="2018-06" db="EMBL/GenBank/DDBJ databases">
        <title>Extensive metabolic versatility and redundancy in microbially diverse, dynamic hydrothermal sediments.</title>
        <authorList>
            <person name="Dombrowski N."/>
            <person name="Teske A."/>
            <person name="Baker B.J."/>
        </authorList>
    </citation>
    <scope>NUCLEOTIDE SEQUENCE [LARGE SCALE GENOMIC DNA]</scope>
    <source>
        <strain evidence="12">B79_G16</strain>
    </source>
</reference>
<evidence type="ECO:0000256" key="1">
    <source>
        <dbReference type="ARBA" id="ARBA00005594"/>
    </source>
</evidence>
<organism evidence="12 13">
    <name type="scientific">candidate division Kazan bacterium</name>
    <dbReference type="NCBI Taxonomy" id="2202143"/>
    <lineage>
        <taxon>Bacteria</taxon>
        <taxon>Bacteria division Kazan-3B-28</taxon>
    </lineage>
</organism>
<proteinExistence type="inferred from homology"/>
<evidence type="ECO:0000256" key="2">
    <source>
        <dbReference type="ARBA" id="ARBA00022598"/>
    </source>
</evidence>
<comment type="subunit">
    <text evidence="8">Monomer.</text>
</comment>
<dbReference type="PANTHER" id="PTHR11956">
    <property type="entry name" value="ARGINYL-TRNA SYNTHETASE"/>
    <property type="match status" value="1"/>
</dbReference>
<keyword evidence="6 8" id="KW-0030">Aminoacyl-tRNA synthetase</keyword>
<dbReference type="GO" id="GO:0006420">
    <property type="term" value="P:arginyl-tRNA aminoacylation"/>
    <property type="evidence" value="ECO:0007669"/>
    <property type="project" value="UniProtKB-UniRule"/>
</dbReference>
<dbReference type="SMART" id="SM01016">
    <property type="entry name" value="Arg_tRNA_synt_N"/>
    <property type="match status" value="1"/>
</dbReference>
<dbReference type="Gene3D" id="3.40.50.620">
    <property type="entry name" value="HUPs"/>
    <property type="match status" value="1"/>
</dbReference>
<sequence length="588" mass="66597">MNIAADIQFEIQKVAKKLWPKIKLPEIVVAEPPSPPSGGTEFGDYSCPVALGIGRLTKSDPLKIAEQIKEKLGKIEQIKEITVTKPGFINFIINYKDLADDLLARPQKISAMRPRNIILEHTAVNPNKAAHIGHLRNACLGDSYAKILKLLGHNVEIQNYIDDLGTQVADSVMAMREFGAPPKNQPADEWYWNIYSKIQKKYKTEPGLLENRDNILQEMEEGKNADAKKIVDEMVAAHLATFKKFNIKYDLLVFEHDIINNHLWDKVFEDLKKRKLIVKPATGEMKGAWIVEFGETERENKILVRANGVPTYTAKDLAYELWKFGLTEPMKGYKNKFKTVDMTITVIDERQSYPRRVIQHILSELGYKREAKNSIHLAYGVVKISKKAAQVLNQDTGQKSTYSMSGRSGIGVMVNALLDTVIAKQICDHKTEANRAKDIAVGSIRYYMLKTRPLREIIFDFDEALKTDGNTGVYLQYAYVRANHILMKVDSKKSAKIPKNLSVHEKQLIKTLAELESHILKAANEYDPSLICDYAHGLASTFARFYETSPVLQSEEPLKSFRLNLVKKYKETLEQVLNLIGIPVLPSI</sequence>
<dbReference type="Pfam" id="PF00750">
    <property type="entry name" value="tRNA-synt_1d"/>
    <property type="match status" value="1"/>
</dbReference>
<dbReference type="Pfam" id="PF03485">
    <property type="entry name" value="Arg_tRNA_synt_N"/>
    <property type="match status" value="1"/>
</dbReference>
<dbReference type="SUPFAM" id="SSF47323">
    <property type="entry name" value="Anticodon-binding domain of a subclass of class I aminoacyl-tRNA synthetases"/>
    <property type="match status" value="1"/>
</dbReference>
<dbReference type="InterPro" id="IPR009080">
    <property type="entry name" value="tRNAsynth_Ia_anticodon-bd"/>
</dbReference>
<evidence type="ECO:0000313" key="13">
    <source>
        <dbReference type="Proteomes" id="UP000281261"/>
    </source>
</evidence>
<dbReference type="Gene3D" id="1.10.730.10">
    <property type="entry name" value="Isoleucyl-tRNA Synthetase, Domain 1"/>
    <property type="match status" value="1"/>
</dbReference>
<dbReference type="InterPro" id="IPR005148">
    <property type="entry name" value="Arg-tRNA-synth_N"/>
</dbReference>
<comment type="subcellular location">
    <subcellularLocation>
        <location evidence="8">Cytoplasm</location>
    </subcellularLocation>
</comment>
<dbReference type="NCBIfam" id="TIGR00456">
    <property type="entry name" value="argS"/>
    <property type="match status" value="1"/>
</dbReference>
<evidence type="ECO:0000256" key="8">
    <source>
        <dbReference type="HAMAP-Rule" id="MF_00123"/>
    </source>
</evidence>
<evidence type="ECO:0000313" key="12">
    <source>
        <dbReference type="EMBL" id="RLC37546.1"/>
    </source>
</evidence>
<feature type="domain" description="Arginyl tRNA synthetase N-terminal" evidence="11">
    <location>
        <begin position="5"/>
        <end position="93"/>
    </location>
</feature>
<dbReference type="SMART" id="SM00836">
    <property type="entry name" value="DALR_1"/>
    <property type="match status" value="1"/>
</dbReference>
<evidence type="ECO:0000256" key="7">
    <source>
        <dbReference type="ARBA" id="ARBA00049339"/>
    </source>
</evidence>
<dbReference type="GO" id="GO:0004814">
    <property type="term" value="F:arginine-tRNA ligase activity"/>
    <property type="evidence" value="ECO:0007669"/>
    <property type="project" value="UniProtKB-UniRule"/>
</dbReference>
<evidence type="ECO:0000256" key="3">
    <source>
        <dbReference type="ARBA" id="ARBA00022741"/>
    </source>
</evidence>
<dbReference type="EMBL" id="QMNG01000003">
    <property type="protein sequence ID" value="RLC37546.1"/>
    <property type="molecule type" value="Genomic_DNA"/>
</dbReference>
<comment type="similarity">
    <text evidence="1 8 9">Belongs to the class-I aminoacyl-tRNA synthetase family.</text>
</comment>
<evidence type="ECO:0000256" key="9">
    <source>
        <dbReference type="RuleBase" id="RU363038"/>
    </source>
</evidence>
<dbReference type="Proteomes" id="UP000281261">
    <property type="component" value="Unassembled WGS sequence"/>
</dbReference>
<dbReference type="InterPro" id="IPR036695">
    <property type="entry name" value="Arg-tRNA-synth_N_sf"/>
</dbReference>
<dbReference type="InterPro" id="IPR001278">
    <property type="entry name" value="Arg-tRNA-ligase"/>
</dbReference>